<evidence type="ECO:0000256" key="4">
    <source>
        <dbReference type="ARBA" id="ARBA00022723"/>
    </source>
</evidence>
<protein>
    <recommendedName>
        <fullName evidence="6">FLZ-type domain-containing protein</fullName>
    </recommendedName>
</protein>
<feature type="domain" description="FLZ-type" evidence="6">
    <location>
        <begin position="39"/>
        <end position="83"/>
    </location>
</feature>
<evidence type="ECO:0000313" key="7">
    <source>
        <dbReference type="EMBL" id="WOL16448.1"/>
    </source>
</evidence>
<accession>A0AAQ3L0Q4</accession>
<dbReference type="GO" id="GO:0005737">
    <property type="term" value="C:cytoplasm"/>
    <property type="evidence" value="ECO:0007669"/>
    <property type="project" value="UniProtKB-SubCell"/>
</dbReference>
<keyword evidence="4" id="KW-0479">Metal-binding</keyword>
<dbReference type="GO" id="GO:0046872">
    <property type="term" value="F:metal ion binding"/>
    <property type="evidence" value="ECO:0007669"/>
    <property type="project" value="UniProtKB-KW"/>
</dbReference>
<dbReference type="PROSITE" id="PS51795">
    <property type="entry name" value="ZF_FLZ"/>
    <property type="match status" value="1"/>
</dbReference>
<evidence type="ECO:0000313" key="8">
    <source>
        <dbReference type="Proteomes" id="UP001327560"/>
    </source>
</evidence>
<dbReference type="Pfam" id="PF04570">
    <property type="entry name" value="zf-FLZ"/>
    <property type="match status" value="1"/>
</dbReference>
<evidence type="ECO:0000256" key="5">
    <source>
        <dbReference type="PROSITE-ProRule" id="PRU01131"/>
    </source>
</evidence>
<gene>
    <name evidence="7" type="ORF">Cni_G25235</name>
</gene>
<dbReference type="AlphaFoldDB" id="A0AAQ3L0Q4"/>
<sequence length="123" mass="13559">MAGLSVLLETPTNFPKRTQIISKTSFLKSSSSSSSRGSAFLEHCFLCRRKLQQGEDIYMYRGDRGFCSEECRRRQIYMDEESGKKDCCSLAAASASAEGAERRRRRATGADRGRAIAGGGVAY</sequence>
<evidence type="ECO:0000259" key="6">
    <source>
        <dbReference type="PROSITE" id="PS51795"/>
    </source>
</evidence>
<organism evidence="7 8">
    <name type="scientific">Canna indica</name>
    <name type="common">Indian-shot</name>
    <dbReference type="NCBI Taxonomy" id="4628"/>
    <lineage>
        <taxon>Eukaryota</taxon>
        <taxon>Viridiplantae</taxon>
        <taxon>Streptophyta</taxon>
        <taxon>Embryophyta</taxon>
        <taxon>Tracheophyta</taxon>
        <taxon>Spermatophyta</taxon>
        <taxon>Magnoliopsida</taxon>
        <taxon>Liliopsida</taxon>
        <taxon>Zingiberales</taxon>
        <taxon>Cannaceae</taxon>
        <taxon>Canna</taxon>
    </lineage>
</organism>
<reference evidence="7 8" key="1">
    <citation type="submission" date="2023-10" db="EMBL/GenBank/DDBJ databases">
        <title>Chromosome-scale genome assembly provides insights into flower coloration mechanisms of Canna indica.</title>
        <authorList>
            <person name="Li C."/>
        </authorList>
    </citation>
    <scope>NUCLEOTIDE SEQUENCE [LARGE SCALE GENOMIC DNA]</scope>
    <source>
        <tissue evidence="7">Flower</tissue>
    </source>
</reference>
<dbReference type="Proteomes" id="UP001327560">
    <property type="component" value="Chromosome 8"/>
</dbReference>
<dbReference type="InterPro" id="IPR007650">
    <property type="entry name" value="Zf-FLZ_dom"/>
</dbReference>
<name>A0AAQ3L0Q4_9LILI</name>
<dbReference type="PANTHER" id="PTHR33059">
    <property type="entry name" value="FCS-LIKE ZINC FINGER 5"/>
    <property type="match status" value="1"/>
</dbReference>
<comment type="subcellular location">
    <subcellularLocation>
        <location evidence="1">Cytoplasm</location>
    </subcellularLocation>
</comment>
<keyword evidence="3" id="KW-0963">Cytoplasm</keyword>
<comment type="similarity">
    <text evidence="2">Belongs to the FLZ family.</text>
</comment>
<dbReference type="EMBL" id="CP136897">
    <property type="protein sequence ID" value="WOL16448.1"/>
    <property type="molecule type" value="Genomic_DNA"/>
</dbReference>
<feature type="zinc finger region" description="FLZ-type" evidence="5">
    <location>
        <begin position="39"/>
        <end position="83"/>
    </location>
</feature>
<evidence type="ECO:0000256" key="3">
    <source>
        <dbReference type="ARBA" id="ARBA00022490"/>
    </source>
</evidence>
<dbReference type="PANTHER" id="PTHR33059:SF84">
    <property type="entry name" value="FCS-LIKE ZINC FINGER 15"/>
    <property type="match status" value="1"/>
</dbReference>
<evidence type="ECO:0000256" key="1">
    <source>
        <dbReference type="ARBA" id="ARBA00004496"/>
    </source>
</evidence>
<keyword evidence="8" id="KW-1185">Reference proteome</keyword>
<evidence type="ECO:0000256" key="2">
    <source>
        <dbReference type="ARBA" id="ARBA00009374"/>
    </source>
</evidence>
<proteinExistence type="inferred from homology"/>